<name>A0A6B3M0S2_9BACT</name>
<feature type="domain" description="PA14" evidence="3">
    <location>
        <begin position="703"/>
        <end position="856"/>
    </location>
</feature>
<feature type="compositionally biased region" description="Pro residues" evidence="2">
    <location>
        <begin position="404"/>
        <end position="416"/>
    </location>
</feature>
<feature type="region of interest" description="Disordered" evidence="2">
    <location>
        <begin position="387"/>
        <end position="430"/>
    </location>
</feature>
<feature type="region of interest" description="Disordered" evidence="2">
    <location>
        <begin position="571"/>
        <end position="597"/>
    </location>
</feature>
<dbReference type="AlphaFoldDB" id="A0A6B3M0S2"/>
<dbReference type="InterPro" id="IPR037524">
    <property type="entry name" value="PA14/GLEYA"/>
</dbReference>
<feature type="compositionally biased region" description="Polar residues" evidence="2">
    <location>
        <begin position="581"/>
        <end position="597"/>
    </location>
</feature>
<dbReference type="SUPFAM" id="SSF56988">
    <property type="entry name" value="Anthrax protective antigen"/>
    <property type="match status" value="3"/>
</dbReference>
<evidence type="ECO:0000313" key="5">
    <source>
        <dbReference type="Proteomes" id="UP000474777"/>
    </source>
</evidence>
<dbReference type="PANTHER" id="PTHR46769">
    <property type="entry name" value="POLYCYSTIC KIDNEY AND HEPATIC DISEASE 1 (AUTOSOMAL RECESSIVE)-LIKE 1"/>
    <property type="match status" value="1"/>
</dbReference>
<dbReference type="SMART" id="SM00758">
    <property type="entry name" value="PA14"/>
    <property type="match status" value="3"/>
</dbReference>
<dbReference type="RefSeq" id="WP_163916111.1">
    <property type="nucleotide sequence ID" value="NZ_JAAGWD010000007.1"/>
</dbReference>
<reference evidence="4 5" key="1">
    <citation type="submission" date="2020-02" db="EMBL/GenBank/DDBJ databases">
        <authorList>
            <person name="Kim M.K."/>
        </authorList>
    </citation>
    <scope>NUCLEOTIDE SEQUENCE [LARGE SCALE GENOMIC DNA]</scope>
    <source>
        <strain evidence="4 5">BT327</strain>
    </source>
</reference>
<dbReference type="InterPro" id="IPR052387">
    <property type="entry name" value="Fibrocystin"/>
</dbReference>
<dbReference type="InterPro" id="IPR026444">
    <property type="entry name" value="Secre_tail"/>
</dbReference>
<evidence type="ECO:0000313" key="4">
    <source>
        <dbReference type="EMBL" id="NEM99181.1"/>
    </source>
</evidence>
<dbReference type="Pfam" id="PF07691">
    <property type="entry name" value="PA14"/>
    <property type="match status" value="3"/>
</dbReference>
<organism evidence="4 5">
    <name type="scientific">Pontibacter burrus</name>
    <dbReference type="NCBI Taxonomy" id="2704466"/>
    <lineage>
        <taxon>Bacteria</taxon>
        <taxon>Pseudomonadati</taxon>
        <taxon>Bacteroidota</taxon>
        <taxon>Cytophagia</taxon>
        <taxon>Cytophagales</taxon>
        <taxon>Hymenobacteraceae</taxon>
        <taxon>Pontibacter</taxon>
    </lineage>
</organism>
<dbReference type="Gene3D" id="2.60.40.10">
    <property type="entry name" value="Immunoglobulins"/>
    <property type="match status" value="1"/>
</dbReference>
<protein>
    <submittedName>
        <fullName evidence="4">T9SS type A sorting domain-containing protein</fullName>
    </submittedName>
</protein>
<dbReference type="PANTHER" id="PTHR46769:SF2">
    <property type="entry name" value="FIBROCYSTIN-L ISOFORM 2 PRECURSOR-RELATED"/>
    <property type="match status" value="1"/>
</dbReference>
<dbReference type="Gene3D" id="2.60.120.1560">
    <property type="match status" value="3"/>
</dbReference>
<evidence type="ECO:0000256" key="2">
    <source>
        <dbReference type="SAM" id="MobiDB-lite"/>
    </source>
</evidence>
<dbReference type="InterPro" id="IPR011658">
    <property type="entry name" value="PA14_dom"/>
</dbReference>
<dbReference type="Pfam" id="PF17957">
    <property type="entry name" value="Big_7"/>
    <property type="match status" value="1"/>
</dbReference>
<dbReference type="Pfam" id="PF18962">
    <property type="entry name" value="Por_Secre_tail"/>
    <property type="match status" value="1"/>
</dbReference>
<dbReference type="NCBIfam" id="TIGR04183">
    <property type="entry name" value="Por_Secre_tail"/>
    <property type="match status" value="1"/>
</dbReference>
<comment type="caution">
    <text evidence="4">The sequence shown here is derived from an EMBL/GenBank/DDBJ whole genome shotgun (WGS) entry which is preliminary data.</text>
</comment>
<evidence type="ECO:0000259" key="3">
    <source>
        <dbReference type="PROSITE" id="PS51820"/>
    </source>
</evidence>
<dbReference type="InterPro" id="IPR013783">
    <property type="entry name" value="Ig-like_fold"/>
</dbReference>
<feature type="compositionally biased region" description="Low complexity" evidence="2">
    <location>
        <begin position="417"/>
        <end position="430"/>
    </location>
</feature>
<dbReference type="Proteomes" id="UP000474777">
    <property type="component" value="Unassembled WGS sequence"/>
</dbReference>
<dbReference type="PROSITE" id="PS51820">
    <property type="entry name" value="PA14"/>
    <property type="match status" value="3"/>
</dbReference>
<accession>A0A6B3M0S2</accession>
<proteinExistence type="predicted"/>
<feature type="domain" description="PA14" evidence="3">
    <location>
        <begin position="874"/>
        <end position="1027"/>
    </location>
</feature>
<feature type="domain" description="PA14" evidence="3">
    <location>
        <begin position="428"/>
        <end position="581"/>
    </location>
</feature>
<gene>
    <name evidence="4" type="ORF">GXP69_15890</name>
</gene>
<keyword evidence="1" id="KW-0732">Signal</keyword>
<keyword evidence="5" id="KW-1185">Reference proteome</keyword>
<dbReference type="EMBL" id="JAAGWD010000007">
    <property type="protein sequence ID" value="NEM99181.1"/>
    <property type="molecule type" value="Genomic_DNA"/>
</dbReference>
<evidence type="ECO:0000256" key="1">
    <source>
        <dbReference type="ARBA" id="ARBA00022729"/>
    </source>
</evidence>
<sequence length="1136" mass="122610">MSTLTSQKRRADRILFALLLSVLVYVLTPTFAQAQTYSGPLVITKGGTYKGNWESRDTEVPAIEVRTSEPVIIEYSNIRGAGYLIKSWGYNCNITVRHSNGYGITPGPYRDYVKSRRFLTVDNFKNVVVEHNYMEHTAGIEIATNYTGNGTTNETIKIRYNKVKNIDGRVHNGQHSLTNFVGLNFKGAIRHAEIAWNQVINEPNNSLVEDNINIYNTKGTSDSPIKIHNNYIQGAYPIPANGSNYSGGGIITDGDGDISIAPAYVEAYENHLVGLGNYSMGMAGGNNLRYHRNRAINAATFADGSKYNMYTSGYWSNDYYKKNTTFNNSVDNNVMGIVAWDWPNNRNDISVQEYASFSNNTALPNPITRQTEADEFTRWNQKLQSNGIVLGPNGSGSGSTTAPAPAPAPTPTPTPTPDAGSSVGTTTPGSGKIVSEIWNNVNIEAPSQIPVANKPNSTKELTSFEAATDAGDNYGQRIRGYVTAPVSGQYTFWIAGDNNAELYLSTSEDPAKKVRIATVNGWTNPREWTKQTNQQSAKITLEAGKRYYIEALHVEVEGGDNLAVGWQLPNGTQERPIPGSRLSTMGSTATAPSPNQAPAVTLTAPKSGTSFAAGTAITLTATATDADGTISKVEFFHGTTKIGESTKSPYTYSWANATAGTYSITAKATDNAGATKTSAAASITVTSGTTTNPTTPAPGTSTGGTGKIVSEIWNNVNIEAPSQIPVANKPNSTKELTSFEAATDAGDNYGQRVRGYVTAPVSGQYTFWIAGDNNAELYLSTSEDPAKKVRIATVNGWTNPREWTKQANQQSAKITLEAGKRYYIEALHVEVEGGDNLAVGWQLPNGTMERPIAGNRLSTMGSTAAPAPTPTPEIATGKIIAEIWNNVNTESPSQIPVANKPNSTKELTSFEAATDAGDNYGQRIRGYVTAPVSGQYTFWIAGDNNAELYLSTSEDPAKKVRIATVNGWTNPREWTKQANQQSAKITLEAGKRYYIEALHVEVEGGDNLAVGWQLPNGTMERPIAGNRLSPMTADMGTLTLASTAKEDTNISFSEVTAYPNPFKTVLTLDMGSENVKLQEVVLMTQAGSVRYKITQPTLVNNKLEMDLSGVNLTSGIYILKYTDSNGTSKSLKVVKE</sequence>